<evidence type="ECO:0000256" key="2">
    <source>
        <dbReference type="ARBA" id="ARBA00022723"/>
    </source>
</evidence>
<evidence type="ECO:0000256" key="4">
    <source>
        <dbReference type="ARBA" id="ARBA00023295"/>
    </source>
</evidence>
<dbReference type="Gene3D" id="2.70.98.30">
    <property type="entry name" value="Golgi alpha-mannosidase II, domain 4"/>
    <property type="match status" value="1"/>
</dbReference>
<name>A0A7J3JP23_9CREN</name>
<dbReference type="InterPro" id="IPR015341">
    <property type="entry name" value="Glyco_hydro_38_cen"/>
</dbReference>
<keyword evidence="3" id="KW-0378">Hydrolase</keyword>
<dbReference type="Pfam" id="PF17677">
    <property type="entry name" value="Glyco_hydro38C2"/>
    <property type="match status" value="1"/>
</dbReference>
<keyword evidence="4" id="KW-0326">Glycosidase</keyword>
<dbReference type="GO" id="GO:0009313">
    <property type="term" value="P:oligosaccharide catabolic process"/>
    <property type="evidence" value="ECO:0007669"/>
    <property type="project" value="TreeGrafter"/>
</dbReference>
<dbReference type="FunFam" id="1.20.1270.50:FF:000004">
    <property type="entry name" value="alpha-mannosidase 2C1 isoform X1"/>
    <property type="match status" value="1"/>
</dbReference>
<dbReference type="InterPro" id="IPR011330">
    <property type="entry name" value="Glyco_hydro/deAcase_b/a-brl"/>
</dbReference>
<evidence type="ECO:0000259" key="5">
    <source>
        <dbReference type="SMART" id="SM00872"/>
    </source>
</evidence>
<dbReference type="SUPFAM" id="SSF74650">
    <property type="entry name" value="Galactose mutarotase-like"/>
    <property type="match status" value="1"/>
</dbReference>
<sequence length="1060" mass="121345">MESLLCEVRAVVNLWDVERRIFDIMASSIIRIVPILDWSSADGRNIKLPIAAETTPDKLFTFRTRISVPTKTRYSSTWFLKIVLQGNALLKVDGESYGGIDEAHTYVPMEPGEHELELRISPRTMFGFHRWYMGFENAYLVEVEWSIIRLGLRLLALLSYVEQLPKEDPVRKDIETLLYEIISGVRVVPAVWQITLLISLLYERPLAQYFNRRDLRNPYGDYLYLSGVYGIGILKGYLEEPGANYTPIGDAISISRTIEGRLFEGLKKISERYGKSGLILIAGHSHIDAAWLWPRSETIEKTLRTFSTIVRLAKEYPNFTFVQSSAQYYEWVEKLDPKLFEEIRRLITDGRWIIVSGMWVESDVQLVDGESLARQFLYGQRYFLSRFGRISKIGWIPDSFGFAGSLPQIMRKSGIEVFVTHKVMWNDTNPFPLHSFIWRGVDGTEIPVQILVTSYNETLTPVSIDKYWTVYRNKDEVPFLIYSYGYGDGGGGPTREMLEYVDLINAMPRIPMVSHFNENEYIEALKKHLAKLPTWSDDLYVEVHRGTYTTNLPVKEYMARAEIAVREYESIASLAEILKVSHYNKEEIDELWKLVLFNQFHDVIPGSSIKEVYDDTLNDLSKVVENSNRAYAEYAKCILARSKSTDRGIAVFNVLPWRRRDIVKVGKGLGVPEGAECQEDADSYYLYVEAPPMGYRFYKYLQGVCRASEGVRVYEHQDGIVMENEHLSLKIDSNGNISSLKLKRENLEILSAPSNKLVAHPDRPGRWDAWDVTDEFLVHGDELKVLGKPVAVARGPLVACVDVTKGVGTSTIKQSICLAKDSPVIEVRNRIVWKEKSLLVKVWFETSLKSRKAIYDIPYGVIERSSLRETSWEKARFEVPAVRWAELYDERAGLAIIAPSRHGYTAVENRIALSLIRSPVFPNPWSDVGEFEVVYYIYPHTGDYSRANLAKVVQEKLFRLKAVEDVGSAERELNLLSIEPDAIVFGAFKKSEDGQGYVIRLFNPYKEAKQVKLKFAIPLSRAVETNIIETETYSELAIEDGNTLRVEMKPLEIKTIKIYI</sequence>
<dbReference type="CDD" id="cd10789">
    <property type="entry name" value="GH38N_AMII_ER_cytosolic"/>
    <property type="match status" value="1"/>
</dbReference>
<dbReference type="InterPro" id="IPR037094">
    <property type="entry name" value="Glyco_hydro_38_cen_sf"/>
</dbReference>
<dbReference type="SUPFAM" id="SSF88713">
    <property type="entry name" value="Glycoside hydrolase/deacetylase"/>
    <property type="match status" value="1"/>
</dbReference>
<dbReference type="InterPro" id="IPR027291">
    <property type="entry name" value="Glyco_hydro_38_N_sf"/>
</dbReference>
<protein>
    <submittedName>
        <fullName evidence="6">Alpha-mannosidase</fullName>
    </submittedName>
</protein>
<accession>A0A7J3JP23</accession>
<gene>
    <name evidence="6" type="ORF">ENU30_02450</name>
</gene>
<dbReference type="InterPro" id="IPR028995">
    <property type="entry name" value="Glyco_hydro_57/38_cen_sf"/>
</dbReference>
<proteinExistence type="inferred from homology"/>
<dbReference type="InterPro" id="IPR000602">
    <property type="entry name" value="Glyco_hydro_38_N"/>
</dbReference>
<dbReference type="Pfam" id="PF07748">
    <property type="entry name" value="Glyco_hydro_38C"/>
    <property type="match status" value="1"/>
</dbReference>
<dbReference type="Gene3D" id="3.20.110.10">
    <property type="entry name" value="Glycoside hydrolase 38, N terminal domain"/>
    <property type="match status" value="1"/>
</dbReference>
<evidence type="ECO:0000313" key="6">
    <source>
        <dbReference type="EMBL" id="HGQ17830.1"/>
    </source>
</evidence>
<keyword evidence="2" id="KW-0479">Metal-binding</keyword>
<dbReference type="GO" id="GO:0030246">
    <property type="term" value="F:carbohydrate binding"/>
    <property type="evidence" value="ECO:0007669"/>
    <property type="project" value="InterPro"/>
</dbReference>
<dbReference type="GO" id="GO:0006013">
    <property type="term" value="P:mannose metabolic process"/>
    <property type="evidence" value="ECO:0007669"/>
    <property type="project" value="InterPro"/>
</dbReference>
<dbReference type="Pfam" id="PF09261">
    <property type="entry name" value="Alpha-mann_mid"/>
    <property type="match status" value="1"/>
</dbReference>
<feature type="domain" description="Glycoside hydrolase family 38 central" evidence="5">
    <location>
        <begin position="542"/>
        <end position="620"/>
    </location>
</feature>
<dbReference type="PANTHER" id="PTHR46017:SF1">
    <property type="entry name" value="ALPHA-MANNOSIDASE 2C1"/>
    <property type="match status" value="1"/>
</dbReference>
<dbReference type="GO" id="GO:0046872">
    <property type="term" value="F:metal ion binding"/>
    <property type="evidence" value="ECO:0007669"/>
    <property type="project" value="UniProtKB-KW"/>
</dbReference>
<dbReference type="InterPro" id="IPR041147">
    <property type="entry name" value="GH38_C"/>
</dbReference>
<dbReference type="SMART" id="SM00872">
    <property type="entry name" value="Alpha-mann_mid"/>
    <property type="match status" value="1"/>
</dbReference>
<dbReference type="Pfam" id="PF01074">
    <property type="entry name" value="Glyco_hydro_38N"/>
    <property type="match status" value="1"/>
</dbReference>
<dbReference type="GO" id="GO:0004559">
    <property type="term" value="F:alpha-mannosidase activity"/>
    <property type="evidence" value="ECO:0007669"/>
    <property type="project" value="InterPro"/>
</dbReference>
<dbReference type="InterPro" id="IPR011013">
    <property type="entry name" value="Gal_mutarotase_sf_dom"/>
</dbReference>
<dbReference type="Gene3D" id="1.20.1270.50">
    <property type="entry name" value="Glycoside hydrolase family 38, central domain"/>
    <property type="match status" value="1"/>
</dbReference>
<comment type="similarity">
    <text evidence="1">Belongs to the glycosyl hydrolase 38 family.</text>
</comment>
<reference evidence="6" key="1">
    <citation type="journal article" date="2020" name="mSystems">
        <title>Genome- and Community-Level Interaction Insights into Carbon Utilization and Element Cycling Functions of Hydrothermarchaeota in Hydrothermal Sediment.</title>
        <authorList>
            <person name="Zhou Z."/>
            <person name="Liu Y."/>
            <person name="Xu W."/>
            <person name="Pan J."/>
            <person name="Luo Z.H."/>
            <person name="Li M."/>
        </authorList>
    </citation>
    <scope>NUCLEOTIDE SEQUENCE [LARGE SCALE GENOMIC DNA]</scope>
    <source>
        <strain evidence="6">SpSt-657</strain>
    </source>
</reference>
<evidence type="ECO:0000256" key="1">
    <source>
        <dbReference type="ARBA" id="ARBA00009792"/>
    </source>
</evidence>
<evidence type="ECO:0000256" key="3">
    <source>
        <dbReference type="ARBA" id="ARBA00022801"/>
    </source>
</evidence>
<dbReference type="AlphaFoldDB" id="A0A7J3JP23"/>
<dbReference type="SUPFAM" id="SSF88688">
    <property type="entry name" value="Families 57/38 glycoside transferase middle domain"/>
    <property type="match status" value="1"/>
</dbReference>
<comment type="caution">
    <text evidence="6">The sequence shown here is derived from an EMBL/GenBank/DDBJ whole genome shotgun (WGS) entry which is preliminary data.</text>
</comment>
<organism evidence="6">
    <name type="scientific">Ignisphaera aggregans</name>
    <dbReference type="NCBI Taxonomy" id="334771"/>
    <lineage>
        <taxon>Archaea</taxon>
        <taxon>Thermoproteota</taxon>
        <taxon>Thermoprotei</taxon>
        <taxon>Desulfurococcales</taxon>
        <taxon>Desulfurococcaceae</taxon>
        <taxon>Ignisphaera</taxon>
    </lineage>
</organism>
<dbReference type="PANTHER" id="PTHR46017">
    <property type="entry name" value="ALPHA-MANNOSIDASE 2C1"/>
    <property type="match status" value="1"/>
</dbReference>
<dbReference type="EMBL" id="DTBZ01000059">
    <property type="protein sequence ID" value="HGQ17830.1"/>
    <property type="molecule type" value="Genomic_DNA"/>
</dbReference>
<dbReference type="Gene3D" id="2.60.40.2220">
    <property type="match status" value="1"/>
</dbReference>
<dbReference type="FunFam" id="3.20.110.10:FF:000002">
    <property type="entry name" value="alpha-mannosidase 2C1 isoform X1"/>
    <property type="match status" value="1"/>
</dbReference>
<dbReference type="InterPro" id="IPR011682">
    <property type="entry name" value="Glyco_hydro_38_C"/>
</dbReference>